<dbReference type="InterPro" id="IPR043502">
    <property type="entry name" value="DNA/RNA_pol_sf"/>
</dbReference>
<sequence>VNLQAGYHQIKMKPEDVFKTAFRTHVGHYELKVMPFRLTNAPTTFQALMNQVFLPQLRKFVLVFFDDILVYSRFRADHCMQRDINALGQSQVKYLGHIITSEGVSTDPSKVQSMSEWPTPTTLRALRGILGLRAIIENMWNDKDDQAFIAWKHAMPTAHVLALPDYTKEFIVETDASLTRIGVVLTQ</sequence>
<evidence type="ECO:0000313" key="3">
    <source>
        <dbReference type="EnsemblPlants" id="Solyc12g005275.1.1"/>
    </source>
</evidence>
<dbReference type="EnsemblPlants" id="Solyc12g005275.1.1">
    <property type="protein sequence ID" value="Solyc12g005275.1.1"/>
    <property type="gene ID" value="Solyc12g005275.1"/>
</dbReference>
<evidence type="ECO:0008006" key="5">
    <source>
        <dbReference type="Google" id="ProtNLM"/>
    </source>
</evidence>
<dbReference type="InterPro" id="IPR000477">
    <property type="entry name" value="RT_dom"/>
</dbReference>
<organism evidence="3">
    <name type="scientific">Solanum lycopersicum</name>
    <name type="common">Tomato</name>
    <name type="synonym">Lycopersicon esculentum</name>
    <dbReference type="NCBI Taxonomy" id="4081"/>
    <lineage>
        <taxon>Eukaryota</taxon>
        <taxon>Viridiplantae</taxon>
        <taxon>Streptophyta</taxon>
        <taxon>Embryophyta</taxon>
        <taxon>Tracheophyta</taxon>
        <taxon>Spermatophyta</taxon>
        <taxon>Magnoliopsida</taxon>
        <taxon>eudicotyledons</taxon>
        <taxon>Gunneridae</taxon>
        <taxon>Pentapetalae</taxon>
        <taxon>asterids</taxon>
        <taxon>lamiids</taxon>
        <taxon>Solanales</taxon>
        <taxon>Solanaceae</taxon>
        <taxon>Solanoideae</taxon>
        <taxon>Solaneae</taxon>
        <taxon>Solanum</taxon>
        <taxon>Solanum subgen. Lycopersicon</taxon>
    </lineage>
</organism>
<evidence type="ECO:0000259" key="1">
    <source>
        <dbReference type="Pfam" id="PF00078"/>
    </source>
</evidence>
<evidence type="ECO:0000313" key="4">
    <source>
        <dbReference type="Proteomes" id="UP000004994"/>
    </source>
</evidence>
<dbReference type="Proteomes" id="UP000004994">
    <property type="component" value="Chromosome 12"/>
</dbReference>
<feature type="domain" description="Reverse transcriptase/retrotransposon-derived protein RNase H-like" evidence="2">
    <location>
        <begin position="140"/>
        <end position="187"/>
    </location>
</feature>
<evidence type="ECO:0000259" key="2">
    <source>
        <dbReference type="Pfam" id="PF17919"/>
    </source>
</evidence>
<proteinExistence type="predicted"/>
<accession>A0A3Q7JQZ9</accession>
<dbReference type="AlphaFoldDB" id="A0A3Q7JQZ9"/>
<dbReference type="Gene3D" id="3.10.10.10">
    <property type="entry name" value="HIV Type 1 Reverse Transcriptase, subunit A, domain 1"/>
    <property type="match status" value="1"/>
</dbReference>
<feature type="domain" description="Reverse transcriptase" evidence="1">
    <location>
        <begin position="3"/>
        <end position="115"/>
    </location>
</feature>
<dbReference type="OMA" id="IENMWND"/>
<dbReference type="InterPro" id="IPR041577">
    <property type="entry name" value="RT_RNaseH_2"/>
</dbReference>
<dbReference type="InterPro" id="IPR043128">
    <property type="entry name" value="Rev_trsase/Diguanyl_cyclase"/>
</dbReference>
<dbReference type="Gene3D" id="3.30.70.270">
    <property type="match status" value="1"/>
</dbReference>
<dbReference type="PANTHER" id="PTHR33064">
    <property type="entry name" value="POL PROTEIN"/>
    <property type="match status" value="1"/>
</dbReference>
<dbReference type="InParanoid" id="A0A3Q7JQZ9"/>
<name>A0A3Q7JQZ9_SOLLC</name>
<dbReference type="CDD" id="cd01647">
    <property type="entry name" value="RT_LTR"/>
    <property type="match status" value="1"/>
</dbReference>
<dbReference type="SUPFAM" id="SSF56672">
    <property type="entry name" value="DNA/RNA polymerases"/>
    <property type="match status" value="1"/>
</dbReference>
<protein>
    <recommendedName>
        <fullName evidence="5">Reverse transcriptase domain-containing protein</fullName>
    </recommendedName>
</protein>
<keyword evidence="4" id="KW-1185">Reference proteome</keyword>
<dbReference type="STRING" id="4081.A0A3Q7JQZ9"/>
<dbReference type="PANTHER" id="PTHR33064:SF37">
    <property type="entry name" value="RIBONUCLEASE H"/>
    <property type="match status" value="1"/>
</dbReference>
<dbReference type="Pfam" id="PF00078">
    <property type="entry name" value="RVT_1"/>
    <property type="match status" value="1"/>
</dbReference>
<reference evidence="3" key="2">
    <citation type="submission" date="2019-01" db="UniProtKB">
        <authorList>
            <consortium name="EnsemblPlants"/>
        </authorList>
    </citation>
    <scope>IDENTIFICATION</scope>
    <source>
        <strain evidence="3">cv. Heinz 1706</strain>
    </source>
</reference>
<dbReference type="InterPro" id="IPR051320">
    <property type="entry name" value="Viral_Replic_Matur_Polypro"/>
</dbReference>
<dbReference type="Pfam" id="PF17919">
    <property type="entry name" value="RT_RNaseH_2"/>
    <property type="match status" value="1"/>
</dbReference>
<dbReference type="Gramene" id="Solyc12g005275.1.1">
    <property type="protein sequence ID" value="Solyc12g005275.1.1"/>
    <property type="gene ID" value="Solyc12g005275.1"/>
</dbReference>
<reference evidence="3" key="1">
    <citation type="journal article" date="2012" name="Nature">
        <title>The tomato genome sequence provides insights into fleshy fruit evolution.</title>
        <authorList>
            <consortium name="Tomato Genome Consortium"/>
        </authorList>
    </citation>
    <scope>NUCLEOTIDE SEQUENCE [LARGE SCALE GENOMIC DNA]</scope>
    <source>
        <strain evidence="3">cv. Heinz 1706</strain>
    </source>
</reference>